<comment type="similarity">
    <text evidence="7">Belongs to the DNA polymerase HolA subunit family.</text>
</comment>
<dbReference type="SUPFAM" id="SSF48019">
    <property type="entry name" value="post-AAA+ oligomerization domain-like"/>
    <property type="match status" value="1"/>
</dbReference>
<dbReference type="InterPro" id="IPR048466">
    <property type="entry name" value="DNA_pol3_delta-like_C"/>
</dbReference>
<dbReference type="EC" id="2.7.7.7" evidence="1"/>
<reference evidence="11 12" key="1">
    <citation type="submission" date="2023-03" db="EMBL/GenBank/DDBJ databases">
        <title>Bacillus Genome Sequencing.</title>
        <authorList>
            <person name="Dunlap C."/>
        </authorList>
    </citation>
    <scope>NUCLEOTIDE SEQUENCE [LARGE SCALE GENOMIC DNA]</scope>
    <source>
        <strain evidence="11 12">NRS-1717</strain>
    </source>
</reference>
<evidence type="ECO:0000256" key="5">
    <source>
        <dbReference type="ARBA" id="ARBA00022705"/>
    </source>
</evidence>
<dbReference type="InterPro" id="IPR005790">
    <property type="entry name" value="DNA_polIII_delta"/>
</dbReference>
<keyword evidence="6" id="KW-0239">DNA-directed DNA polymerase</keyword>
<dbReference type="InterPro" id="IPR010372">
    <property type="entry name" value="DNA_pol3_delta_N"/>
</dbReference>
<dbReference type="NCBIfam" id="TIGR01128">
    <property type="entry name" value="holA"/>
    <property type="match status" value="1"/>
</dbReference>
<proteinExistence type="inferred from homology"/>
<evidence type="ECO:0000313" key="12">
    <source>
        <dbReference type="Proteomes" id="UP001342826"/>
    </source>
</evidence>
<dbReference type="GO" id="GO:0003887">
    <property type="term" value="F:DNA-directed DNA polymerase activity"/>
    <property type="evidence" value="ECO:0007669"/>
    <property type="project" value="UniProtKB-EC"/>
</dbReference>
<dbReference type="InterPro" id="IPR008921">
    <property type="entry name" value="DNA_pol3_clamp-load_cplx_C"/>
</dbReference>
<comment type="caution">
    <text evidence="11">The sequence shown here is derived from an EMBL/GenBank/DDBJ whole genome shotgun (WGS) entry which is preliminary data.</text>
</comment>
<gene>
    <name evidence="11" type="primary">holA</name>
    <name evidence="11" type="ORF">P9271_22625</name>
</gene>
<dbReference type="PANTHER" id="PTHR34388:SF1">
    <property type="entry name" value="DNA POLYMERASE III SUBUNIT DELTA"/>
    <property type="match status" value="1"/>
</dbReference>
<evidence type="ECO:0000256" key="8">
    <source>
        <dbReference type="ARBA" id="ARBA00049244"/>
    </source>
</evidence>
<keyword evidence="12" id="KW-1185">Reference proteome</keyword>
<feature type="domain" description="DNA polymerase III delta subunit-like C-terminal" evidence="10">
    <location>
        <begin position="203"/>
        <end position="322"/>
    </location>
</feature>
<dbReference type="Gene3D" id="1.10.8.60">
    <property type="match status" value="1"/>
</dbReference>
<keyword evidence="4 11" id="KW-0548">Nucleotidyltransferase</keyword>
<evidence type="ECO:0000256" key="3">
    <source>
        <dbReference type="ARBA" id="ARBA00022679"/>
    </source>
</evidence>
<dbReference type="PANTHER" id="PTHR34388">
    <property type="entry name" value="DNA POLYMERASE III SUBUNIT DELTA"/>
    <property type="match status" value="1"/>
</dbReference>
<evidence type="ECO:0000256" key="4">
    <source>
        <dbReference type="ARBA" id="ARBA00022695"/>
    </source>
</evidence>
<name>A0ABU6P400_9BACI</name>
<dbReference type="GeneID" id="301141002"/>
<dbReference type="SUPFAM" id="SSF52540">
    <property type="entry name" value="P-loop containing nucleoside triphosphate hydrolases"/>
    <property type="match status" value="1"/>
</dbReference>
<protein>
    <recommendedName>
        <fullName evidence="2">DNA polymerase III subunit delta</fullName>
        <ecNumber evidence="1">2.7.7.7</ecNumber>
    </recommendedName>
</protein>
<keyword evidence="5" id="KW-0235">DNA replication</keyword>
<dbReference type="Gene3D" id="3.40.50.300">
    <property type="entry name" value="P-loop containing nucleotide triphosphate hydrolases"/>
    <property type="match status" value="1"/>
</dbReference>
<evidence type="ECO:0000256" key="1">
    <source>
        <dbReference type="ARBA" id="ARBA00012417"/>
    </source>
</evidence>
<evidence type="ECO:0000256" key="6">
    <source>
        <dbReference type="ARBA" id="ARBA00022932"/>
    </source>
</evidence>
<dbReference type="Gene3D" id="1.20.272.10">
    <property type="match status" value="1"/>
</dbReference>
<comment type="catalytic activity">
    <reaction evidence="8">
        <text>DNA(n) + a 2'-deoxyribonucleoside 5'-triphosphate = DNA(n+1) + diphosphate</text>
        <dbReference type="Rhea" id="RHEA:22508"/>
        <dbReference type="Rhea" id="RHEA-COMP:17339"/>
        <dbReference type="Rhea" id="RHEA-COMP:17340"/>
        <dbReference type="ChEBI" id="CHEBI:33019"/>
        <dbReference type="ChEBI" id="CHEBI:61560"/>
        <dbReference type="ChEBI" id="CHEBI:173112"/>
        <dbReference type="EC" id="2.7.7.7"/>
    </reaction>
</comment>
<evidence type="ECO:0000259" key="9">
    <source>
        <dbReference type="Pfam" id="PF06144"/>
    </source>
</evidence>
<feature type="domain" description="DNA polymerase III delta N-terminal" evidence="9">
    <location>
        <begin position="5"/>
        <end position="128"/>
    </location>
</feature>
<organism evidence="11 12">
    <name type="scientific">Metabacillus fastidiosus</name>
    <dbReference type="NCBI Taxonomy" id="1458"/>
    <lineage>
        <taxon>Bacteria</taxon>
        <taxon>Bacillati</taxon>
        <taxon>Bacillota</taxon>
        <taxon>Bacilli</taxon>
        <taxon>Bacillales</taxon>
        <taxon>Bacillaceae</taxon>
        <taxon>Metabacillus</taxon>
    </lineage>
</organism>
<evidence type="ECO:0000313" key="11">
    <source>
        <dbReference type="EMBL" id="MED4404085.1"/>
    </source>
</evidence>
<accession>A0ABU6P400</accession>
<dbReference type="Proteomes" id="UP001342826">
    <property type="component" value="Unassembled WGS sequence"/>
</dbReference>
<dbReference type="Pfam" id="PF06144">
    <property type="entry name" value="DNA_pol3_delta"/>
    <property type="match status" value="1"/>
</dbReference>
<evidence type="ECO:0000259" key="10">
    <source>
        <dbReference type="Pfam" id="PF21694"/>
    </source>
</evidence>
<dbReference type="EMBL" id="JARTFS010000024">
    <property type="protein sequence ID" value="MED4404085.1"/>
    <property type="molecule type" value="Genomic_DNA"/>
</dbReference>
<dbReference type="Pfam" id="PF21694">
    <property type="entry name" value="DNA_pol3_delta_C"/>
    <property type="match status" value="1"/>
</dbReference>
<keyword evidence="3 11" id="KW-0808">Transferase</keyword>
<evidence type="ECO:0000256" key="2">
    <source>
        <dbReference type="ARBA" id="ARBA00017703"/>
    </source>
</evidence>
<sequence length="324" mass="37267">MKSTHVLFGEETYLLQSKKDEIIKSNLSAEETILNVSVHDARETSIQEVIDDCQMMSFLGGKRVIVVKDCYFLTTEKVKEKIEHDIDRLQSYLESPNEETVLILMVPYEKMEGRKKVVKNMKKLAAVYEGKPLASYKLFDWIISFTKREGILISNEAINVLINYVGSNLFQLEQELRKMALYIGKENELQKEDVESLVSKTLEQDIFKLINSVVKKDLQQSFEILEDMFRQGESSIKIINLIARQFRIIFQVRELNGQGLSKVEMGSKLKISPYVIGLSLDMIDSYQSKELLSILSKLSELDYQIKIGQLPKEIALETFITQVS</sequence>
<dbReference type="RefSeq" id="WP_066228992.1">
    <property type="nucleotide sequence ID" value="NZ_JARTFS010000024.1"/>
</dbReference>
<evidence type="ECO:0000256" key="7">
    <source>
        <dbReference type="ARBA" id="ARBA00034754"/>
    </source>
</evidence>
<dbReference type="InterPro" id="IPR027417">
    <property type="entry name" value="P-loop_NTPase"/>
</dbReference>